<dbReference type="EMBL" id="NEVM01000001">
    <property type="protein sequence ID" value="OZI36960.1"/>
    <property type="molecule type" value="Genomic_DNA"/>
</dbReference>
<dbReference type="PANTHER" id="PTHR35936">
    <property type="entry name" value="MEMBRANE-BOUND LYTIC MUREIN TRANSGLYCOSYLASE F"/>
    <property type="match status" value="1"/>
</dbReference>
<comment type="caution">
    <text evidence="4">The sequence shown here is derived from an EMBL/GenBank/DDBJ whole genome shotgun (WGS) entry which is preliminary data.</text>
</comment>
<organism evidence="4 5">
    <name type="scientific">Bordetella genomosp. 10</name>
    <dbReference type="NCBI Taxonomy" id="1416804"/>
    <lineage>
        <taxon>Bacteria</taxon>
        <taxon>Pseudomonadati</taxon>
        <taxon>Pseudomonadota</taxon>
        <taxon>Betaproteobacteria</taxon>
        <taxon>Burkholderiales</taxon>
        <taxon>Alcaligenaceae</taxon>
        <taxon>Bordetella</taxon>
    </lineage>
</organism>
<protein>
    <submittedName>
        <fullName evidence="4">Cysteine ABC transporter substrate-binding protein</fullName>
    </submittedName>
</protein>
<feature type="chain" id="PRO_5012040115" evidence="2">
    <location>
        <begin position="33"/>
        <end position="287"/>
    </location>
</feature>
<evidence type="ECO:0000256" key="1">
    <source>
        <dbReference type="ARBA" id="ARBA00022729"/>
    </source>
</evidence>
<evidence type="ECO:0000313" key="4">
    <source>
        <dbReference type="EMBL" id="OZI36960.1"/>
    </source>
</evidence>
<accession>A0A261SJM5</accession>
<sequence>MLPKIHPLKRYLSKIRLPLLPAAALVALATLAAPLAAQAGGALERIRANGVIRIANTQSSPPWSFLNEQNQPAGYDVDMAREVARRMGIPKVEFVADSFKNFVAGLKTDKYDLVMNDLTPTPERMLQVDFSAPYGVEDFRIFVRQDNKDIHGDKDLTGKRVGVTTGSSNESWSRAHLPQATIQTYENGSLIFADLGIGRIDAVIISHFGGLRYATERKLPIKEVGDPLTYQLSAAALRKGEPELREAVDKAIAGMKADGTIEALGRKWVGKEYDMVGSIARAEAEAK</sequence>
<dbReference type="SMART" id="SM00062">
    <property type="entry name" value="PBPb"/>
    <property type="match status" value="1"/>
</dbReference>
<dbReference type="SUPFAM" id="SSF53850">
    <property type="entry name" value="Periplasmic binding protein-like II"/>
    <property type="match status" value="1"/>
</dbReference>
<dbReference type="OrthoDB" id="368476at2"/>
<name>A0A261SJM5_9BORD</name>
<keyword evidence="1 2" id="KW-0732">Signal</keyword>
<evidence type="ECO:0000256" key="2">
    <source>
        <dbReference type="SAM" id="SignalP"/>
    </source>
</evidence>
<dbReference type="Gene3D" id="3.40.190.10">
    <property type="entry name" value="Periplasmic binding protein-like II"/>
    <property type="match status" value="2"/>
</dbReference>
<dbReference type="RefSeq" id="WP_094851067.1">
    <property type="nucleotide sequence ID" value="NZ_NEVM01000001.1"/>
</dbReference>
<gene>
    <name evidence="4" type="ORF">CAL29_00505</name>
</gene>
<evidence type="ECO:0000259" key="3">
    <source>
        <dbReference type="SMART" id="SM00062"/>
    </source>
</evidence>
<dbReference type="InterPro" id="IPR001638">
    <property type="entry name" value="Solute-binding_3/MltF_N"/>
</dbReference>
<dbReference type="AlphaFoldDB" id="A0A261SJM5"/>
<dbReference type="CDD" id="cd13713">
    <property type="entry name" value="PBP2_Cystine_like_1"/>
    <property type="match status" value="1"/>
</dbReference>
<dbReference type="Pfam" id="PF00497">
    <property type="entry name" value="SBP_bac_3"/>
    <property type="match status" value="1"/>
</dbReference>
<keyword evidence="5" id="KW-1185">Reference proteome</keyword>
<dbReference type="PANTHER" id="PTHR35936:SF35">
    <property type="entry name" value="L-CYSTINE-BINDING PROTEIN TCYJ"/>
    <property type="match status" value="1"/>
</dbReference>
<dbReference type="Proteomes" id="UP000216020">
    <property type="component" value="Unassembled WGS sequence"/>
</dbReference>
<feature type="signal peptide" evidence="2">
    <location>
        <begin position="1"/>
        <end position="32"/>
    </location>
</feature>
<evidence type="ECO:0000313" key="5">
    <source>
        <dbReference type="Proteomes" id="UP000216020"/>
    </source>
</evidence>
<reference evidence="5" key="1">
    <citation type="submission" date="2017-05" db="EMBL/GenBank/DDBJ databases">
        <title>Complete and WGS of Bordetella genogroups.</title>
        <authorList>
            <person name="Spilker T."/>
            <person name="Lipuma J."/>
        </authorList>
    </citation>
    <scope>NUCLEOTIDE SEQUENCE [LARGE SCALE GENOMIC DNA]</scope>
    <source>
        <strain evidence="5">AU16122</strain>
    </source>
</reference>
<feature type="domain" description="Solute-binding protein family 3/N-terminal" evidence="3">
    <location>
        <begin position="51"/>
        <end position="272"/>
    </location>
</feature>
<proteinExistence type="predicted"/>